<evidence type="ECO:0000259" key="2">
    <source>
        <dbReference type="Pfam" id="PF00326"/>
    </source>
</evidence>
<accession>A0A5Q0H695</accession>
<dbReference type="GO" id="GO:0006508">
    <property type="term" value="P:proteolysis"/>
    <property type="evidence" value="ECO:0007669"/>
    <property type="project" value="InterPro"/>
</dbReference>
<dbReference type="RefSeq" id="WP_033432972.1">
    <property type="nucleotide sequence ID" value="NZ_CP034550.1"/>
</dbReference>
<keyword evidence="1" id="KW-0378">Hydrolase</keyword>
<evidence type="ECO:0000313" key="3">
    <source>
        <dbReference type="EMBL" id="QFZ21731.1"/>
    </source>
</evidence>
<dbReference type="SUPFAM" id="SSF82171">
    <property type="entry name" value="DPP6 N-terminal domain-like"/>
    <property type="match status" value="1"/>
</dbReference>
<dbReference type="AlphaFoldDB" id="A0A5Q0H695"/>
<dbReference type="InterPro" id="IPR029058">
    <property type="entry name" value="AB_hydrolase_fold"/>
</dbReference>
<dbReference type="Pfam" id="PF00326">
    <property type="entry name" value="Peptidase_S9"/>
    <property type="match status" value="1"/>
</dbReference>
<dbReference type="InterPro" id="IPR002470">
    <property type="entry name" value="Peptidase_S9A"/>
</dbReference>
<organism evidence="3 4">
    <name type="scientific">Saccharothrix syringae</name>
    <name type="common">Nocardiopsis syringae</name>
    <dbReference type="NCBI Taxonomy" id="103733"/>
    <lineage>
        <taxon>Bacteria</taxon>
        <taxon>Bacillati</taxon>
        <taxon>Actinomycetota</taxon>
        <taxon>Actinomycetes</taxon>
        <taxon>Pseudonocardiales</taxon>
        <taxon>Pseudonocardiaceae</taxon>
        <taxon>Saccharothrix</taxon>
    </lineage>
</organism>
<evidence type="ECO:0000313" key="4">
    <source>
        <dbReference type="Proteomes" id="UP000325787"/>
    </source>
</evidence>
<name>A0A5Q0H695_SACSY</name>
<gene>
    <name evidence="3" type="ORF">EKG83_33920</name>
</gene>
<dbReference type="PANTHER" id="PTHR42776:SF27">
    <property type="entry name" value="DIPEPTIDYL PEPTIDASE FAMILY MEMBER 6"/>
    <property type="match status" value="1"/>
</dbReference>
<sequence>MSWTDFELLTGAEPEPGGTRVAYVSDLTGRPQPWVLDDGVARPLEVPGSVGRCTWRPDGARLLVLTDPDGGEDHRLAEVDPGTGAVTWLVAREGVRCEIGTPYGTTGQPYSPDGTLLAYADNARDRTVFDVLVRDLRTGEERIALRGDDRYLPMGFSPDGRLLLVLRLHQQSDQDLFTVDLGGGAVRRLTPATGPAKYHPVAWLPDSSGVYACATADRDFLGLAVIPLDGTPTWLDTPDHDVEGAALSPDGKRLAWGVNEGGFTRLRWAGVGGPPADVTCLPRGVAVTEFGMGGFAPRFTAAGELLVQLGRPDGATDLFLVDLPRDEARQLTDCGARLPGPVVPPEVVHADGRGASPAFADDHRVPCLLYRPPAADATAPAPVVVTVHGGPEAQALPVFDPLVQSLLAAGIGVLAPNIRGSSGYGMRYQRAIYRDWGGGDLADLEAAVRLLDEVPWADTARLGVHGASYGGFAALSCLTRLPHLWRAGVSECGPSDLVGDIRSFPPTWRRRAVEWIGDPDDPAEAAVLTGRSPLAHAHRLTAPVLIMHGLNDTRVDPAESERMYRRLRELGRPAELVLHPGVGHDVDREGLARTAELVVTWFAERLAGA</sequence>
<dbReference type="Gene3D" id="2.120.10.30">
    <property type="entry name" value="TolB, C-terminal domain"/>
    <property type="match status" value="2"/>
</dbReference>
<proteinExistence type="predicted"/>
<dbReference type="InterPro" id="IPR001375">
    <property type="entry name" value="Peptidase_S9_cat"/>
</dbReference>
<dbReference type="InterPro" id="IPR011042">
    <property type="entry name" value="6-blade_b-propeller_TolB-like"/>
</dbReference>
<feature type="domain" description="Peptidase S9 prolyl oligopeptidase catalytic" evidence="2">
    <location>
        <begin position="402"/>
        <end position="606"/>
    </location>
</feature>
<dbReference type="PRINTS" id="PR00862">
    <property type="entry name" value="PROLIGOPTASE"/>
</dbReference>
<dbReference type="OrthoDB" id="128799at2"/>
<keyword evidence="4" id="KW-1185">Reference proteome</keyword>
<dbReference type="SUPFAM" id="SSF53474">
    <property type="entry name" value="alpha/beta-Hydrolases"/>
    <property type="match status" value="1"/>
</dbReference>
<evidence type="ECO:0000256" key="1">
    <source>
        <dbReference type="ARBA" id="ARBA00022801"/>
    </source>
</evidence>
<dbReference type="EMBL" id="CP034550">
    <property type="protein sequence ID" value="QFZ21731.1"/>
    <property type="molecule type" value="Genomic_DNA"/>
</dbReference>
<dbReference type="GO" id="GO:0004252">
    <property type="term" value="F:serine-type endopeptidase activity"/>
    <property type="evidence" value="ECO:0007669"/>
    <property type="project" value="InterPro"/>
</dbReference>
<reference evidence="4" key="1">
    <citation type="journal article" date="2021" name="Curr. Microbiol.">
        <title>Complete genome of nocamycin-producing strain Saccharothrix syringae NRRL B-16468 reveals the biosynthetic potential for secondary metabolites.</title>
        <authorList>
            <person name="Mo X."/>
            <person name="Yang S."/>
        </authorList>
    </citation>
    <scope>NUCLEOTIDE SEQUENCE [LARGE SCALE GENOMIC DNA]</scope>
    <source>
        <strain evidence="4">ATCC 51364 / DSM 43886 / JCM 6844 / KCTC 9398 / NBRC 14523 / NRRL B-16468 / INA 2240</strain>
    </source>
</reference>
<dbReference type="Proteomes" id="UP000325787">
    <property type="component" value="Chromosome"/>
</dbReference>
<protein>
    <submittedName>
        <fullName evidence="3">S9 family peptidase</fullName>
    </submittedName>
</protein>
<dbReference type="Gene3D" id="3.40.50.1820">
    <property type="entry name" value="alpha/beta hydrolase"/>
    <property type="match status" value="1"/>
</dbReference>
<dbReference type="PANTHER" id="PTHR42776">
    <property type="entry name" value="SERINE PEPTIDASE S9 FAMILY MEMBER"/>
    <property type="match status" value="1"/>
</dbReference>
<dbReference type="KEGG" id="ssyi:EKG83_33920"/>